<dbReference type="InterPro" id="IPR012495">
    <property type="entry name" value="TadE-like_dom"/>
</dbReference>
<name>A0A5Q6RPH3_9ACTN</name>
<keyword evidence="2" id="KW-0472">Membrane</keyword>
<accession>A0A5Q6RPH3</accession>
<feature type="region of interest" description="Disordered" evidence="1">
    <location>
        <begin position="1"/>
        <end position="42"/>
    </location>
</feature>
<dbReference type="EMBL" id="VDFQ02000006">
    <property type="protein sequence ID" value="KAA1419963.1"/>
    <property type="molecule type" value="Genomic_DNA"/>
</dbReference>
<dbReference type="Pfam" id="PF07811">
    <property type="entry name" value="TadE"/>
    <property type="match status" value="1"/>
</dbReference>
<evidence type="ECO:0000256" key="2">
    <source>
        <dbReference type="SAM" id="Phobius"/>
    </source>
</evidence>
<gene>
    <name evidence="4" type="ORF">FE697_018905</name>
</gene>
<evidence type="ECO:0000313" key="5">
    <source>
        <dbReference type="Proteomes" id="UP000307768"/>
    </source>
</evidence>
<feature type="compositionally biased region" description="Basic and acidic residues" evidence="1">
    <location>
        <begin position="13"/>
        <end position="33"/>
    </location>
</feature>
<evidence type="ECO:0000256" key="1">
    <source>
        <dbReference type="SAM" id="MobiDB-lite"/>
    </source>
</evidence>
<dbReference type="AlphaFoldDB" id="A0A5Q6RPH3"/>
<keyword evidence="2" id="KW-0812">Transmembrane</keyword>
<comment type="caution">
    <text evidence="4">The sequence shown here is derived from an EMBL/GenBank/DDBJ whole genome shotgun (WGS) entry which is preliminary data.</text>
</comment>
<keyword evidence="2" id="KW-1133">Transmembrane helix</keyword>
<dbReference type="OrthoDB" id="4220102at2"/>
<organism evidence="4 5">
    <name type="scientific">Mumia zhuanghuii</name>
    <dbReference type="NCBI Taxonomy" id="2585211"/>
    <lineage>
        <taxon>Bacteria</taxon>
        <taxon>Bacillati</taxon>
        <taxon>Actinomycetota</taxon>
        <taxon>Actinomycetes</taxon>
        <taxon>Propionibacteriales</taxon>
        <taxon>Nocardioidaceae</taxon>
        <taxon>Mumia</taxon>
    </lineage>
</organism>
<reference evidence="4 5" key="1">
    <citation type="submission" date="2019-09" db="EMBL/GenBank/DDBJ databases">
        <title>Mumia zhuanghuii sp. nov. isolated from the intestinal contents of plateau pika (Ochotona curzoniae) in the Qinghai-Tibet plateau of China.</title>
        <authorList>
            <person name="Tian Z."/>
        </authorList>
    </citation>
    <scope>NUCLEOTIDE SEQUENCE [LARGE SCALE GENOMIC DNA]</scope>
    <source>
        <strain evidence="5">350</strain>
    </source>
</reference>
<proteinExistence type="predicted"/>
<protein>
    <submittedName>
        <fullName evidence="4">Pilus assembly protein</fullName>
    </submittedName>
</protein>
<feature type="transmembrane region" description="Helical" evidence="2">
    <location>
        <begin position="53"/>
        <end position="75"/>
    </location>
</feature>
<evidence type="ECO:0000313" key="4">
    <source>
        <dbReference type="EMBL" id="KAA1419963.1"/>
    </source>
</evidence>
<sequence length="174" mass="18697">MGDHLGHRGRGGATDRRSDHAGRRRQRQPDQRRRLSPHRRSIGGERGASAVEFAIIAPALLLLVFATIQVGLYMYARNVAQTAAREGVSYLRLAGDNPNADAYLGRAEELSVGYASKLGRLDGVVADGAIDEATGRVTMVVQGEAVLPLGGRVTVVQSADATLEQFRVDPRGRP</sequence>
<evidence type="ECO:0000259" key="3">
    <source>
        <dbReference type="Pfam" id="PF07811"/>
    </source>
</evidence>
<dbReference type="Proteomes" id="UP000307768">
    <property type="component" value="Unassembled WGS sequence"/>
</dbReference>
<feature type="domain" description="TadE-like" evidence="3">
    <location>
        <begin position="47"/>
        <end position="88"/>
    </location>
</feature>